<sequence>MDDNSLFSGGGSDDGTFVPFTDILFNALLGFTVMVFIAFALIKEESKTGTVDIKAEMLITVTWPDNNPDDIDTYVMDPLGNVVWYHSLANGFLSLDRDDRGNYLNSVEINGKTVTSPLRQETVSVRGIIPGEYVINVYEFTNDSKQPVPVTVKVEKINPKLKVIFYDTLTLSHEGDEKTAVRFTLDENGDVSDVNTRPISLIREVRK</sequence>
<evidence type="ECO:0000313" key="1">
    <source>
        <dbReference type="EMBL" id="QEE20484.1"/>
    </source>
</evidence>
<proteinExistence type="predicted"/>
<keyword evidence="2" id="KW-1185">Reference proteome</keyword>
<dbReference type="AlphaFoldDB" id="A0A5B9DQ50"/>
<gene>
    <name evidence="1" type="ORF">FNA67_10030</name>
</gene>
<accession>A0A5B9DQ50</accession>
<organism evidence="1 2">
    <name type="scientific">Paradevosia tibetensis</name>
    <dbReference type="NCBI Taxonomy" id="1447062"/>
    <lineage>
        <taxon>Bacteria</taxon>
        <taxon>Pseudomonadati</taxon>
        <taxon>Pseudomonadota</taxon>
        <taxon>Alphaproteobacteria</taxon>
        <taxon>Hyphomicrobiales</taxon>
        <taxon>Devosiaceae</taxon>
        <taxon>Paradevosia</taxon>
    </lineage>
</organism>
<dbReference type="KEGG" id="yti:FNA67_10030"/>
<dbReference type="OrthoDB" id="8419990at2"/>
<dbReference type="RefSeq" id="WP_049704985.1">
    <property type="nucleotide sequence ID" value="NZ_BMFM01000001.1"/>
</dbReference>
<dbReference type="Proteomes" id="UP000321062">
    <property type="component" value="Chromosome"/>
</dbReference>
<protein>
    <submittedName>
        <fullName evidence="1">Uncharacterized protein</fullName>
    </submittedName>
</protein>
<dbReference type="EMBL" id="CP041690">
    <property type="protein sequence ID" value="QEE20484.1"/>
    <property type="molecule type" value="Genomic_DNA"/>
</dbReference>
<evidence type="ECO:0000313" key="2">
    <source>
        <dbReference type="Proteomes" id="UP000321062"/>
    </source>
</evidence>
<reference evidence="1 2" key="1">
    <citation type="journal article" date="2015" name="Int. J. Syst. Evol. Microbiol.">
        <title>Youhaiella tibetensis gen. nov., sp. nov., isolated from subsurface sediment.</title>
        <authorList>
            <person name="Wang Y.X."/>
            <person name="Huang F.Q."/>
            <person name="Nogi Y."/>
            <person name="Pang S.J."/>
            <person name="Wang P.K."/>
            <person name="Lv J."/>
        </authorList>
    </citation>
    <scope>NUCLEOTIDE SEQUENCE [LARGE SCALE GENOMIC DNA]</scope>
    <source>
        <strain evidence="2">fig4</strain>
    </source>
</reference>
<name>A0A5B9DQ50_9HYPH</name>